<reference evidence="16 17" key="1">
    <citation type="journal article" date="2012" name="J. Bacteriol.">
        <title>Genome Sequence of n-Alkane-Degrading Hydrocarboniphaga effusa Strain AP103T (ATCC BAA-332T).</title>
        <authorList>
            <person name="Chang H.K."/>
            <person name="Zylstra G.J."/>
            <person name="Chae J.C."/>
        </authorList>
    </citation>
    <scope>NUCLEOTIDE SEQUENCE [LARGE SCALE GENOMIC DNA]</scope>
    <source>
        <strain evidence="16 17">AP103</strain>
    </source>
</reference>
<keyword evidence="6" id="KW-0408">Iron</keyword>
<evidence type="ECO:0008006" key="18">
    <source>
        <dbReference type="Google" id="ProtNLM"/>
    </source>
</evidence>
<comment type="subcellular location">
    <subcellularLocation>
        <location evidence="1 11">Cell outer membrane</location>
        <topology evidence="1 11">Multi-pass membrane protein</topology>
    </subcellularLocation>
</comment>
<sequence>MTKRVCLWALGSLVVQAGTAAAQQSGAGEPLETIAVAPLSAAEAPPPPPPSTRAGFAQLEEVIVTAQRTATTLQDTPISLEAFNEEKLQMRGIGGVEDLGTNVPSMVIEPHPLSNTTLRITIRGVGITDSQVTQDPAVGIYLDGVYLARSVGLALDLADIQRMEVLRGPQGVLYGRNSTGGAVNIVTKRPDPTMFTMDHRVTIGQRDLFVGKSSFNVPVTDDFAVKLAVLGRQSGGFVENTGEGEDFGDREALGLRFDMRWLANDDLTVDYGYDYTDLKYVNYMFQGVLLPETQHGLAEFFKPYAVANSVYSDRRLDKLASGAPMEKSGAKVSGHTLTLTQQLDAFELKYIGAYRKLEDSQYPDLSGGGGDTGYRVDLNIYDSAAARLANGGEPTPLVIPVSYQHQWSHELQISGVAWDERVSYIAGLYYFTESGGEDGGPLHHIQSATVDPQQTDVLLALLPAGLRGLLQDNALPRLSAYWDYNYGIRNKAYAAFGQFSFRPDTFDRRLSLTLGLRASRDERYAIKDFIQRQYLEVRLRDLSLAAVPVPAAIVGSPDDFVGVEARSDYDDISPSATVQYELTDMAKAYLSYSTAYKSGGFNLRDPQISAASGPASDGTNYGFGFVEGYKPERVSSWELGLKSEWLNRALRLNGAAFYSDYTDMQTNFMIAGTISDTKSRNAGKARMLGLELEGALIPAENLMLGFQYAYLDARVLEVIDVNGDNVANLYPFIAAPRHSGVLFGDWTIARPRWGELRAYVNWNYLGDRTGFVITEERRGLTAIDGYGLLNARMMANNIRMGRDGTLDIALWGKNLLDKEYELTAVDNLPHADRAVIWGEPRLLGIDFIYRFGR</sequence>
<dbReference type="Pfam" id="PF00593">
    <property type="entry name" value="TonB_dep_Rec_b-barrel"/>
    <property type="match status" value="1"/>
</dbReference>
<evidence type="ECO:0000256" key="6">
    <source>
        <dbReference type="ARBA" id="ARBA00023004"/>
    </source>
</evidence>
<dbReference type="AlphaFoldDB" id="I8T591"/>
<keyword evidence="4" id="KW-0410">Iron transport</keyword>
<evidence type="ECO:0000256" key="3">
    <source>
        <dbReference type="ARBA" id="ARBA00022452"/>
    </source>
</evidence>
<keyword evidence="9 11" id="KW-0472">Membrane</keyword>
<dbReference type="Pfam" id="PF07715">
    <property type="entry name" value="Plug"/>
    <property type="match status" value="1"/>
</dbReference>
<evidence type="ECO:0000256" key="10">
    <source>
        <dbReference type="ARBA" id="ARBA00023237"/>
    </source>
</evidence>
<evidence type="ECO:0000313" key="17">
    <source>
        <dbReference type="Proteomes" id="UP000003704"/>
    </source>
</evidence>
<dbReference type="InterPro" id="IPR036942">
    <property type="entry name" value="Beta-barrel_TonB_sf"/>
</dbReference>
<evidence type="ECO:0000256" key="4">
    <source>
        <dbReference type="ARBA" id="ARBA00022496"/>
    </source>
</evidence>
<gene>
    <name evidence="16" type="ORF">WQQ_24800</name>
</gene>
<evidence type="ECO:0000256" key="1">
    <source>
        <dbReference type="ARBA" id="ARBA00004571"/>
    </source>
</evidence>
<evidence type="ECO:0000259" key="14">
    <source>
        <dbReference type="Pfam" id="PF00593"/>
    </source>
</evidence>
<keyword evidence="7" id="KW-0406">Ion transport</keyword>
<evidence type="ECO:0000259" key="15">
    <source>
        <dbReference type="Pfam" id="PF07715"/>
    </source>
</evidence>
<evidence type="ECO:0000256" key="8">
    <source>
        <dbReference type="ARBA" id="ARBA00023077"/>
    </source>
</evidence>
<dbReference type="PANTHER" id="PTHR32552:SF81">
    <property type="entry name" value="TONB-DEPENDENT OUTER MEMBRANE RECEPTOR"/>
    <property type="match status" value="1"/>
</dbReference>
<keyword evidence="5 11" id="KW-0812">Transmembrane</keyword>
<dbReference type="GO" id="GO:0006826">
    <property type="term" value="P:iron ion transport"/>
    <property type="evidence" value="ECO:0007669"/>
    <property type="project" value="UniProtKB-KW"/>
</dbReference>
<evidence type="ECO:0000256" key="5">
    <source>
        <dbReference type="ARBA" id="ARBA00022692"/>
    </source>
</evidence>
<protein>
    <recommendedName>
        <fullName evidence="18">TonB-dependent receptor</fullName>
    </recommendedName>
</protein>
<dbReference type="OrthoDB" id="7051185at2"/>
<dbReference type="STRING" id="1172194.WQQ_24800"/>
<dbReference type="Proteomes" id="UP000003704">
    <property type="component" value="Unassembled WGS sequence"/>
</dbReference>
<dbReference type="Gene3D" id="2.40.170.20">
    <property type="entry name" value="TonB-dependent receptor, beta-barrel domain"/>
    <property type="match status" value="1"/>
</dbReference>
<dbReference type="InterPro" id="IPR039426">
    <property type="entry name" value="TonB-dep_rcpt-like"/>
</dbReference>
<dbReference type="InterPro" id="IPR000531">
    <property type="entry name" value="Beta-barrel_TonB"/>
</dbReference>
<dbReference type="InterPro" id="IPR012910">
    <property type="entry name" value="Plug_dom"/>
</dbReference>
<evidence type="ECO:0000256" key="12">
    <source>
        <dbReference type="RuleBase" id="RU003357"/>
    </source>
</evidence>
<evidence type="ECO:0000256" key="2">
    <source>
        <dbReference type="ARBA" id="ARBA00022448"/>
    </source>
</evidence>
<feature type="domain" description="TonB-dependent receptor plug" evidence="15">
    <location>
        <begin position="73"/>
        <end position="182"/>
    </location>
</feature>
<evidence type="ECO:0000256" key="13">
    <source>
        <dbReference type="SAM" id="SignalP"/>
    </source>
</evidence>
<organism evidence="16 17">
    <name type="scientific">Hydrocarboniphaga effusa AP103</name>
    <dbReference type="NCBI Taxonomy" id="1172194"/>
    <lineage>
        <taxon>Bacteria</taxon>
        <taxon>Pseudomonadati</taxon>
        <taxon>Pseudomonadota</taxon>
        <taxon>Gammaproteobacteria</taxon>
        <taxon>Nevskiales</taxon>
        <taxon>Nevskiaceae</taxon>
        <taxon>Hydrocarboniphaga</taxon>
    </lineage>
</organism>
<keyword evidence="2 11" id="KW-0813">Transport</keyword>
<dbReference type="RefSeq" id="WP_007185423.1">
    <property type="nucleotide sequence ID" value="NZ_AKGD01000002.1"/>
</dbReference>
<feature type="signal peptide" evidence="13">
    <location>
        <begin position="1"/>
        <end position="17"/>
    </location>
</feature>
<feature type="domain" description="TonB-dependent receptor-like beta-barrel" evidence="14">
    <location>
        <begin position="302"/>
        <end position="815"/>
    </location>
</feature>
<evidence type="ECO:0000256" key="9">
    <source>
        <dbReference type="ARBA" id="ARBA00023136"/>
    </source>
</evidence>
<dbReference type="PROSITE" id="PS52016">
    <property type="entry name" value="TONB_DEPENDENT_REC_3"/>
    <property type="match status" value="1"/>
</dbReference>
<proteinExistence type="inferred from homology"/>
<dbReference type="SUPFAM" id="SSF56935">
    <property type="entry name" value="Porins"/>
    <property type="match status" value="1"/>
</dbReference>
<keyword evidence="17" id="KW-1185">Reference proteome</keyword>
<feature type="chain" id="PRO_5003714402" description="TonB-dependent receptor" evidence="13">
    <location>
        <begin position="18"/>
        <end position="853"/>
    </location>
</feature>
<comment type="caution">
    <text evidence="16">The sequence shown here is derived from an EMBL/GenBank/DDBJ whole genome shotgun (WGS) entry which is preliminary data.</text>
</comment>
<evidence type="ECO:0000256" key="11">
    <source>
        <dbReference type="PROSITE-ProRule" id="PRU01360"/>
    </source>
</evidence>
<name>I8T591_9GAMM</name>
<dbReference type="GO" id="GO:0009279">
    <property type="term" value="C:cell outer membrane"/>
    <property type="evidence" value="ECO:0007669"/>
    <property type="project" value="UniProtKB-SubCell"/>
</dbReference>
<keyword evidence="10 11" id="KW-0998">Cell outer membrane</keyword>
<dbReference type="EMBL" id="AKGD01000002">
    <property type="protein sequence ID" value="EIT68898.1"/>
    <property type="molecule type" value="Genomic_DNA"/>
</dbReference>
<dbReference type="PANTHER" id="PTHR32552">
    <property type="entry name" value="FERRICHROME IRON RECEPTOR-RELATED"/>
    <property type="match status" value="1"/>
</dbReference>
<keyword evidence="8 12" id="KW-0798">TonB box</keyword>
<comment type="similarity">
    <text evidence="11 12">Belongs to the TonB-dependent receptor family.</text>
</comment>
<dbReference type="PATRIC" id="fig|1172194.4.peg.2397"/>
<accession>I8T591</accession>
<evidence type="ECO:0000256" key="7">
    <source>
        <dbReference type="ARBA" id="ARBA00023065"/>
    </source>
</evidence>
<evidence type="ECO:0000313" key="16">
    <source>
        <dbReference type="EMBL" id="EIT68898.1"/>
    </source>
</evidence>
<keyword evidence="13" id="KW-0732">Signal</keyword>
<keyword evidence="3 11" id="KW-1134">Transmembrane beta strand</keyword>